<organism evidence="9 10">
    <name type="scientific">Streptococcus pluranimalium</name>
    <dbReference type="NCBI Taxonomy" id="82348"/>
    <lineage>
        <taxon>Bacteria</taxon>
        <taxon>Bacillati</taxon>
        <taxon>Bacillota</taxon>
        <taxon>Bacilli</taxon>
        <taxon>Lactobacillales</taxon>
        <taxon>Streptococcaceae</taxon>
        <taxon>Streptococcus</taxon>
    </lineage>
</organism>
<evidence type="ECO:0000259" key="8">
    <source>
        <dbReference type="Pfam" id="PF00884"/>
    </source>
</evidence>
<accession>A0A345VJ12</accession>
<dbReference type="PANTHER" id="PTHR47371:SF3">
    <property type="entry name" value="PHOSPHOGLYCEROL TRANSFERASE I"/>
    <property type="match status" value="1"/>
</dbReference>
<evidence type="ECO:0000256" key="4">
    <source>
        <dbReference type="ARBA" id="ARBA00022692"/>
    </source>
</evidence>
<dbReference type="InterPro" id="IPR000917">
    <property type="entry name" value="Sulfatase_N"/>
</dbReference>
<evidence type="ECO:0000313" key="10">
    <source>
        <dbReference type="Proteomes" id="UP000255411"/>
    </source>
</evidence>
<evidence type="ECO:0000256" key="6">
    <source>
        <dbReference type="ARBA" id="ARBA00023136"/>
    </source>
</evidence>
<evidence type="ECO:0000256" key="3">
    <source>
        <dbReference type="ARBA" id="ARBA00022475"/>
    </source>
</evidence>
<keyword evidence="4 7" id="KW-0812">Transmembrane</keyword>
<keyword evidence="6 7" id="KW-0472">Membrane</keyword>
<reference evidence="9 10" key="1">
    <citation type="submission" date="2017-07" db="EMBL/GenBank/DDBJ databases">
        <title>Streptococcus pluranimalium as cause of bovine abortion.</title>
        <authorList>
            <person name="Rodriguez Campos S."/>
            <person name="Gobeli Brawand S."/>
            <person name="Brodard I."/>
            <person name="Rychener L."/>
            <person name="Perreten V."/>
        </authorList>
    </citation>
    <scope>NUCLEOTIDE SEQUENCE [LARGE SCALE GENOMIC DNA]</scope>
    <source>
        <strain evidence="9 10">14A0014</strain>
    </source>
</reference>
<feature type="transmembrane region" description="Helical" evidence="7">
    <location>
        <begin position="104"/>
        <end position="121"/>
    </location>
</feature>
<name>A0A345VJ12_9STRE</name>
<evidence type="ECO:0000313" key="9">
    <source>
        <dbReference type="EMBL" id="AXJ12714.1"/>
    </source>
</evidence>
<protein>
    <recommendedName>
        <fullName evidence="8">Sulfatase N-terminal domain-containing protein</fullName>
    </recommendedName>
</protein>
<evidence type="ECO:0000256" key="5">
    <source>
        <dbReference type="ARBA" id="ARBA00022989"/>
    </source>
</evidence>
<dbReference type="Proteomes" id="UP000255411">
    <property type="component" value="Chromosome"/>
</dbReference>
<dbReference type="PANTHER" id="PTHR47371">
    <property type="entry name" value="LIPOTEICHOIC ACID SYNTHASE"/>
    <property type="match status" value="1"/>
</dbReference>
<evidence type="ECO:0000256" key="2">
    <source>
        <dbReference type="ARBA" id="ARBA00004936"/>
    </source>
</evidence>
<comment type="pathway">
    <text evidence="2">Cell wall biogenesis; lipoteichoic acid biosynthesis.</text>
</comment>
<dbReference type="Pfam" id="PF00884">
    <property type="entry name" value="Sulfatase"/>
    <property type="match status" value="1"/>
</dbReference>
<feature type="transmembrane region" description="Helical" evidence="7">
    <location>
        <begin position="7"/>
        <end position="27"/>
    </location>
</feature>
<dbReference type="GO" id="GO:0005886">
    <property type="term" value="C:plasma membrane"/>
    <property type="evidence" value="ECO:0007669"/>
    <property type="project" value="UniProtKB-SubCell"/>
</dbReference>
<dbReference type="InterPro" id="IPR050448">
    <property type="entry name" value="OpgB/LTA_synthase_biosynth"/>
</dbReference>
<comment type="subcellular location">
    <subcellularLocation>
        <location evidence="1">Cell membrane</location>
        <topology evidence="1">Multi-pass membrane protein</topology>
    </subcellularLocation>
</comment>
<feature type="transmembrane region" description="Helical" evidence="7">
    <location>
        <begin position="133"/>
        <end position="154"/>
    </location>
</feature>
<dbReference type="InterPro" id="IPR017850">
    <property type="entry name" value="Alkaline_phosphatase_core_sf"/>
</dbReference>
<keyword evidence="5 7" id="KW-1133">Transmembrane helix</keyword>
<gene>
    <name evidence="9" type="ORF">Sp14A_07890</name>
</gene>
<feature type="transmembrane region" description="Helical" evidence="7">
    <location>
        <begin position="33"/>
        <end position="54"/>
    </location>
</feature>
<dbReference type="AlphaFoldDB" id="A0A345VJ12"/>
<dbReference type="Gene3D" id="3.40.720.10">
    <property type="entry name" value="Alkaline Phosphatase, subunit A"/>
    <property type="match status" value="1"/>
</dbReference>
<evidence type="ECO:0000256" key="7">
    <source>
        <dbReference type="SAM" id="Phobius"/>
    </source>
</evidence>
<feature type="domain" description="Sulfatase N-terminal" evidence="8">
    <location>
        <begin position="206"/>
        <end position="468"/>
    </location>
</feature>
<keyword evidence="3" id="KW-1003">Cell membrane</keyword>
<dbReference type="SUPFAM" id="SSF53649">
    <property type="entry name" value="Alkaline phosphatase-like"/>
    <property type="match status" value="1"/>
</dbReference>
<evidence type="ECO:0000256" key="1">
    <source>
        <dbReference type="ARBA" id="ARBA00004651"/>
    </source>
</evidence>
<sequence>MKSKKILFRLLSLISYFFTALVILLLFLMTNALGLSVIAFLELLIIVFIVNSLFQINRVIANITKFILLLLLNSQLFVYLFSGTFISLIMVTNLASLEALSGKAGIYIPAILGVLIFSAIPTRELRLRLKLNYLSLSVLVALNLILLNITHFGYSPTYNLLYLSKDIYAKYETTQRINQLSESKSSFHNENIPNAIDKSENLTQKPNIILLFAEGLSQNIIYDSRQIMPNIATFQKESISFDNYFNHTFATYRGLQGQLYSGYQLGDQDPNYLISVQDILKDHGYYTTFINSEPKNKTFTHYLEDFEFENLVTSNKLNGTANTISDKDLYQLLWKEIEKQSQRNTPFFIATYSFGTHISSDSPDEQFADGKDPLLNRFYNLDVQFGDFIEKFKASSVSDNTIIVFTTDHASFIDSDFRRTFPDYVRNHGMVDEIPFYIYYKGMDSKVIDAQGRNSLSLAPTILDYLDISDENYFLGDTLFSNSESIFNTTFVSENTILSTNKLTDGSHLAKLESNQVDEIKEKLELYYASKLHKSKD</sequence>
<dbReference type="EMBL" id="CP022601">
    <property type="protein sequence ID" value="AXJ12714.1"/>
    <property type="molecule type" value="Genomic_DNA"/>
</dbReference>
<proteinExistence type="predicted"/>
<feature type="transmembrane region" description="Helical" evidence="7">
    <location>
        <begin position="66"/>
        <end position="92"/>
    </location>
</feature>